<dbReference type="Gene3D" id="3.30.420.150">
    <property type="entry name" value="Exopolyphosphatase. Domain 2"/>
    <property type="match status" value="1"/>
</dbReference>
<dbReference type="Pfam" id="PF02541">
    <property type="entry name" value="Ppx-GppA"/>
    <property type="match status" value="1"/>
</dbReference>
<evidence type="ECO:0000313" key="3">
    <source>
        <dbReference type="Proteomes" id="UP000054560"/>
    </source>
</evidence>
<gene>
    <name evidence="2" type="ORF">SARC_08512</name>
</gene>
<dbReference type="GO" id="GO:0006357">
    <property type="term" value="P:regulation of transcription by RNA polymerase II"/>
    <property type="evidence" value="ECO:0007669"/>
    <property type="project" value="TreeGrafter"/>
</dbReference>
<dbReference type="PANTHER" id="PTHR30005">
    <property type="entry name" value="EXOPOLYPHOSPHATASE"/>
    <property type="match status" value="1"/>
</dbReference>
<dbReference type="AlphaFoldDB" id="A0A0L0FQP2"/>
<dbReference type="eggNOG" id="ENOG502S5PE">
    <property type="taxonomic scope" value="Eukaryota"/>
</dbReference>
<organism evidence="2 3">
    <name type="scientific">Sphaeroforma arctica JP610</name>
    <dbReference type="NCBI Taxonomy" id="667725"/>
    <lineage>
        <taxon>Eukaryota</taxon>
        <taxon>Ichthyosporea</taxon>
        <taxon>Ichthyophonida</taxon>
        <taxon>Sphaeroforma</taxon>
    </lineage>
</organism>
<dbReference type="OrthoDB" id="191139at2759"/>
<keyword evidence="3" id="KW-1185">Reference proteome</keyword>
<dbReference type="Proteomes" id="UP000054560">
    <property type="component" value="Unassembled WGS sequence"/>
</dbReference>
<reference evidence="2 3" key="1">
    <citation type="submission" date="2011-02" db="EMBL/GenBank/DDBJ databases">
        <title>The Genome Sequence of Sphaeroforma arctica JP610.</title>
        <authorList>
            <consortium name="The Broad Institute Genome Sequencing Platform"/>
            <person name="Russ C."/>
            <person name="Cuomo C."/>
            <person name="Young S.K."/>
            <person name="Zeng Q."/>
            <person name="Gargeya S."/>
            <person name="Alvarado L."/>
            <person name="Berlin A."/>
            <person name="Chapman S.B."/>
            <person name="Chen Z."/>
            <person name="Freedman E."/>
            <person name="Gellesch M."/>
            <person name="Goldberg J."/>
            <person name="Griggs A."/>
            <person name="Gujja S."/>
            <person name="Heilman E."/>
            <person name="Heiman D."/>
            <person name="Howarth C."/>
            <person name="Mehta T."/>
            <person name="Neiman D."/>
            <person name="Pearson M."/>
            <person name="Roberts A."/>
            <person name="Saif S."/>
            <person name="Shea T."/>
            <person name="Shenoy N."/>
            <person name="Sisk P."/>
            <person name="Stolte C."/>
            <person name="Sykes S."/>
            <person name="White J."/>
            <person name="Yandava C."/>
            <person name="Burger G."/>
            <person name="Gray M.W."/>
            <person name="Holland P.W.H."/>
            <person name="King N."/>
            <person name="Lang F.B.F."/>
            <person name="Roger A.J."/>
            <person name="Ruiz-Trillo I."/>
            <person name="Haas B."/>
            <person name="Nusbaum C."/>
            <person name="Birren B."/>
        </authorList>
    </citation>
    <scope>NUCLEOTIDE SEQUENCE [LARGE SCALE GENOMIC DNA]</scope>
    <source>
        <strain evidence="2 3">JP610</strain>
    </source>
</reference>
<dbReference type="InterPro" id="IPR003695">
    <property type="entry name" value="Ppx_GppA_N"/>
</dbReference>
<dbReference type="EMBL" id="KQ242368">
    <property type="protein sequence ID" value="KNC79080.1"/>
    <property type="molecule type" value="Genomic_DNA"/>
</dbReference>
<dbReference type="RefSeq" id="XP_014152982.1">
    <property type="nucleotide sequence ID" value="XM_014297507.1"/>
</dbReference>
<protein>
    <recommendedName>
        <fullName evidence="1">Ppx/GppA phosphatase N-terminal domain-containing protein</fullName>
    </recommendedName>
</protein>
<dbReference type="InterPro" id="IPR043129">
    <property type="entry name" value="ATPase_NBD"/>
</dbReference>
<name>A0A0L0FQP2_9EUKA</name>
<feature type="domain" description="Ppx/GppA phosphatase N-terminal" evidence="1">
    <location>
        <begin position="28"/>
        <end position="158"/>
    </location>
</feature>
<dbReference type="SUPFAM" id="SSF53067">
    <property type="entry name" value="Actin-like ATPase domain"/>
    <property type="match status" value="1"/>
</dbReference>
<proteinExistence type="predicted"/>
<evidence type="ECO:0000259" key="1">
    <source>
        <dbReference type="Pfam" id="PF02541"/>
    </source>
</evidence>
<dbReference type="GeneID" id="25909016"/>
<dbReference type="Gene3D" id="3.30.420.40">
    <property type="match status" value="1"/>
</dbReference>
<evidence type="ECO:0000313" key="2">
    <source>
        <dbReference type="EMBL" id="KNC79080.1"/>
    </source>
</evidence>
<accession>A0A0L0FQP2</accession>
<dbReference type="InterPro" id="IPR050273">
    <property type="entry name" value="GppA/Ppx_hydrolase"/>
</dbReference>
<dbReference type="PANTHER" id="PTHR30005:SF0">
    <property type="entry name" value="RETROGRADE REGULATION PROTEIN 2"/>
    <property type="match status" value="1"/>
</dbReference>
<sequence>MSVIRAAFDVGSGSTKLTVGQIELATGHLTKVFFSEERVVEVGKSFRHHKEFIAPEMLELCRNKLTEFKSIALSHGATQWAGVATAVFREKSNGKFIEDINSKLGLNLRVVSQTAEAELGYATAVAVKAVEGVDANEQSDRHTVVWDSGGASFQIATKTDDGLLTAEGQWGSSSATHTMVAQIQGKDFTQTESANPGTMEHVHKLISHIQSHLQPPPAWLIEMQKEGLDVVAIGGDTSMHKLVSLATRNPTFTPETIMEALEMLADKSDEELSYLPQPDQVLPKMCLAYVTMKTMNIKEARHYQCTGNTLGLLITDSFWPIAET</sequence>